<dbReference type="AlphaFoldDB" id="A0A067SFQ7"/>
<evidence type="ECO:0000313" key="1">
    <source>
        <dbReference type="EMBL" id="KDR65588.1"/>
    </source>
</evidence>
<proteinExistence type="predicted"/>
<organism evidence="1 2">
    <name type="scientific">Galerina marginata (strain CBS 339.88)</name>
    <dbReference type="NCBI Taxonomy" id="685588"/>
    <lineage>
        <taxon>Eukaryota</taxon>
        <taxon>Fungi</taxon>
        <taxon>Dikarya</taxon>
        <taxon>Basidiomycota</taxon>
        <taxon>Agaricomycotina</taxon>
        <taxon>Agaricomycetes</taxon>
        <taxon>Agaricomycetidae</taxon>
        <taxon>Agaricales</taxon>
        <taxon>Agaricineae</taxon>
        <taxon>Strophariaceae</taxon>
        <taxon>Galerina</taxon>
    </lineage>
</organism>
<name>A0A067SFQ7_GALM3</name>
<dbReference type="HOGENOM" id="CLU_1885935_0_0_1"/>
<reference evidence="2" key="1">
    <citation type="journal article" date="2014" name="Proc. Natl. Acad. Sci. U.S.A.">
        <title>Extensive sampling of basidiomycete genomes demonstrates inadequacy of the white-rot/brown-rot paradigm for wood decay fungi.</title>
        <authorList>
            <person name="Riley R."/>
            <person name="Salamov A.A."/>
            <person name="Brown D.W."/>
            <person name="Nagy L.G."/>
            <person name="Floudas D."/>
            <person name="Held B.W."/>
            <person name="Levasseur A."/>
            <person name="Lombard V."/>
            <person name="Morin E."/>
            <person name="Otillar R."/>
            <person name="Lindquist E.A."/>
            <person name="Sun H."/>
            <person name="LaButti K.M."/>
            <person name="Schmutz J."/>
            <person name="Jabbour D."/>
            <person name="Luo H."/>
            <person name="Baker S.E."/>
            <person name="Pisabarro A.G."/>
            <person name="Walton J.D."/>
            <person name="Blanchette R.A."/>
            <person name="Henrissat B."/>
            <person name="Martin F."/>
            <person name="Cullen D."/>
            <person name="Hibbett D.S."/>
            <person name="Grigoriev I.V."/>
        </authorList>
    </citation>
    <scope>NUCLEOTIDE SEQUENCE [LARGE SCALE GENOMIC DNA]</scope>
    <source>
        <strain evidence="2">CBS 339.88</strain>
    </source>
</reference>
<dbReference type="Proteomes" id="UP000027222">
    <property type="component" value="Unassembled WGS sequence"/>
</dbReference>
<sequence>MSGRRTARKFADEGVADFAVPNAWPFLLGRLSSESSADFQYYAMRINMATISCYIAGYVNINVDEMSSILPDIPFAGEMVLFEYKRGSRTKIGFKKNPGGTRRSLHTSAIEAYLRRIIHARENGKAPAKEINVDI</sequence>
<dbReference type="EMBL" id="KL142440">
    <property type="protein sequence ID" value="KDR65588.1"/>
    <property type="molecule type" value="Genomic_DNA"/>
</dbReference>
<accession>A0A067SFQ7</accession>
<keyword evidence="2" id="KW-1185">Reference proteome</keyword>
<protein>
    <submittedName>
        <fullName evidence="1">Uncharacterized protein</fullName>
    </submittedName>
</protein>
<gene>
    <name evidence="1" type="ORF">GALMADRAFT_148589</name>
</gene>
<evidence type="ECO:0000313" key="2">
    <source>
        <dbReference type="Proteomes" id="UP000027222"/>
    </source>
</evidence>